<keyword evidence="1" id="KW-0132">Cell division</keyword>
<protein>
    <submittedName>
        <fullName evidence="1">Cell division protein FtsQ</fullName>
    </submittedName>
</protein>
<reference evidence="1 2" key="1">
    <citation type="submission" date="2016-10" db="EMBL/GenBank/DDBJ databases">
        <authorList>
            <person name="de Groot N.N."/>
        </authorList>
    </citation>
    <scope>NUCLEOTIDE SEQUENCE [LARGE SCALE GENOMIC DNA]</scope>
    <source>
        <strain evidence="1 2">DSM 21019</strain>
    </source>
</reference>
<proteinExistence type="predicted"/>
<evidence type="ECO:0000313" key="1">
    <source>
        <dbReference type="EMBL" id="SFR32351.1"/>
    </source>
</evidence>
<keyword evidence="2" id="KW-1185">Reference proteome</keyword>
<dbReference type="OrthoDB" id="1466667at2"/>
<accession>A0A1I6FQX1</accession>
<dbReference type="Proteomes" id="UP000199534">
    <property type="component" value="Unassembled WGS sequence"/>
</dbReference>
<dbReference type="STRING" id="400055.SAMN04490243_0472"/>
<evidence type="ECO:0000313" key="2">
    <source>
        <dbReference type="Proteomes" id="UP000199534"/>
    </source>
</evidence>
<sequence length="239" mass="27201">MRIPWNTLKITGLIICITGLYAFSDRRAERREITGIQVEFVGEDQLYLTEGMVNKLLIQNYGSLRNVPQDAVVLNTMESVLRTCDMVKNAEVFLAVDGTLHAKIIQRHPIGRVAGTTSFYLDDQGLKMPLSPNHSARVPIITGKITGKSLEDVYEILKYINADSFLSKNVIGIHIEDEADYRLKFRMEDFLVRLGDSTDLDRKFKNFKAFYLKATQDQTLAQYREVNLAFSNQVVCTKI</sequence>
<dbReference type="GO" id="GO:0051301">
    <property type="term" value="P:cell division"/>
    <property type="evidence" value="ECO:0007669"/>
    <property type="project" value="UniProtKB-KW"/>
</dbReference>
<dbReference type="EMBL" id="FOYQ01000001">
    <property type="protein sequence ID" value="SFR32351.1"/>
    <property type="molecule type" value="Genomic_DNA"/>
</dbReference>
<name>A0A1I6FQX1_9FLAO</name>
<keyword evidence="1" id="KW-0131">Cell cycle</keyword>
<organism evidence="1 2">
    <name type="scientific">Robiginitalea myxolifaciens</name>
    <dbReference type="NCBI Taxonomy" id="400055"/>
    <lineage>
        <taxon>Bacteria</taxon>
        <taxon>Pseudomonadati</taxon>
        <taxon>Bacteroidota</taxon>
        <taxon>Flavobacteriia</taxon>
        <taxon>Flavobacteriales</taxon>
        <taxon>Flavobacteriaceae</taxon>
        <taxon>Robiginitalea</taxon>
    </lineage>
</organism>
<dbReference type="AlphaFoldDB" id="A0A1I6FQX1"/>
<dbReference type="RefSeq" id="WP_092980364.1">
    <property type="nucleotide sequence ID" value="NZ_FOYQ01000001.1"/>
</dbReference>
<gene>
    <name evidence="1" type="ORF">SAMN04490243_0472</name>
</gene>